<dbReference type="GO" id="GO:0009279">
    <property type="term" value="C:cell outer membrane"/>
    <property type="evidence" value="ECO:0007669"/>
    <property type="project" value="UniProtKB-SubCell"/>
</dbReference>
<sequence length="394" mass="43962">MCFFWITALIDIFMKIIITREYIMKRKVLAMLVPALLVAGAANAAEIYNKNGNKVDFYGKMVGERIWSNTDDNNSENEDTSYARFGVKGETQITSELTGFGQFEYNLDASKPEGENQEKTRLTFAGLKYNELGSFDYGRNYGVAYDAAAYTDMLVEWGGDSWASADNFMNGRTNGVATYRNSDFFGLVDGLDFAIQYQGKNSNRSTKKQNGDGYALSVDYNINGFGIVGAYSKSDRTNDQVADGNGSNAELWSLAAKYDANNVYAAVMYGETRNMTPGSIDTGVADQEGNTIMRDQLINETQNFEAVVQYQFDFGLRPSLGYVYSKGKDIKGVPGHRYVDADRVNYIEVGTWYYFNKNMNVYTAYKFNMLDKDDAAITGAAADDQFAVGIVYQF</sequence>
<dbReference type="PATRIC" id="fig|941280.3.peg.738"/>
<dbReference type="InterPro" id="IPR001702">
    <property type="entry name" value="Porin_Gram-ve"/>
</dbReference>
<keyword evidence="6" id="KW-0406">Ion transport</keyword>
<dbReference type="PRINTS" id="PR00182">
    <property type="entry name" value="ECOLNEIPORIN"/>
</dbReference>
<feature type="signal peptide" evidence="9">
    <location>
        <begin position="1"/>
        <end position="44"/>
    </location>
</feature>
<dbReference type="SUPFAM" id="SSF56935">
    <property type="entry name" value="Porins"/>
    <property type="match status" value="1"/>
</dbReference>
<keyword evidence="6" id="KW-0626">Porin</keyword>
<evidence type="ECO:0000256" key="3">
    <source>
        <dbReference type="ARBA" id="ARBA00022452"/>
    </source>
</evidence>
<dbReference type="PANTHER" id="PTHR34501:SF8">
    <property type="entry name" value="OUTER MEMBRANE PORIN N-RELATED"/>
    <property type="match status" value="1"/>
</dbReference>
<evidence type="ECO:0000313" key="10">
    <source>
        <dbReference type="EMBL" id="ANK02002.1"/>
    </source>
</evidence>
<dbReference type="InterPro" id="IPR050298">
    <property type="entry name" value="Gram-neg_bact_OMP"/>
</dbReference>
<keyword evidence="8" id="KW-0998">Cell outer membrane</keyword>
<evidence type="ECO:0000256" key="8">
    <source>
        <dbReference type="ARBA" id="ARBA00023237"/>
    </source>
</evidence>
<dbReference type="GO" id="GO:0034220">
    <property type="term" value="P:monoatomic ion transmembrane transport"/>
    <property type="evidence" value="ECO:0007669"/>
    <property type="project" value="InterPro"/>
</dbReference>
<dbReference type="AlphaFoldDB" id="A0A192C888"/>
<reference evidence="10 11" key="1">
    <citation type="submission" date="2016-03" db="EMBL/GenBank/DDBJ databases">
        <title>Genome Sequence and Comparative Pathogenic Determinants of Uropathogenic Escherichia coli O25b:H4, a Clinical Isolate from Saudi Arabia.</title>
        <authorList>
            <person name="Alyamani E.A.J."/>
            <person name="Khiyami M.A."/>
            <person name="Booq R.Y."/>
            <person name="Bahwerth F.S."/>
            <person name="Vaisvil B."/>
            <person name="Schmitt D.P."/>
            <person name="Kapatral V."/>
        </authorList>
    </citation>
    <scope>NUCLEOTIDE SEQUENCE [LARGE SCALE GENOMIC DNA]</scope>
    <source>
        <strain evidence="10 11">O25b:H4</strain>
    </source>
</reference>
<keyword evidence="7" id="KW-0472">Membrane</keyword>
<dbReference type="InterPro" id="IPR033900">
    <property type="entry name" value="Gram_neg_porin_domain"/>
</dbReference>
<accession>A0A192C888</accession>
<protein>
    <submittedName>
        <fullName evidence="10">Outer membrane protein F</fullName>
    </submittedName>
</protein>
<comment type="similarity">
    <text evidence="2">Belongs to the Gram-negative porin family.</text>
</comment>
<evidence type="ECO:0000256" key="4">
    <source>
        <dbReference type="ARBA" id="ARBA00022692"/>
    </source>
</evidence>
<dbReference type="InterPro" id="IPR023614">
    <property type="entry name" value="Porin_dom_sf"/>
</dbReference>
<evidence type="ECO:0000256" key="2">
    <source>
        <dbReference type="ARBA" id="ARBA00007539"/>
    </source>
</evidence>
<name>A0A192C888_ECO25</name>
<keyword evidence="6" id="KW-0813">Transport</keyword>
<gene>
    <name evidence="10" type="ORF">WLH_00741</name>
</gene>
<keyword evidence="4" id="KW-0812">Transmembrane</keyword>
<proteinExistence type="inferred from homology"/>
<dbReference type="Gene3D" id="2.40.160.10">
    <property type="entry name" value="Porin"/>
    <property type="match status" value="1"/>
</dbReference>
<dbReference type="PANTHER" id="PTHR34501">
    <property type="entry name" value="PROTEIN YDDL-RELATED"/>
    <property type="match status" value="1"/>
</dbReference>
<evidence type="ECO:0000313" key="11">
    <source>
        <dbReference type="Proteomes" id="UP000183316"/>
    </source>
</evidence>
<dbReference type="GO" id="GO:0015288">
    <property type="term" value="F:porin activity"/>
    <property type="evidence" value="ECO:0007669"/>
    <property type="project" value="UniProtKB-KW"/>
</dbReference>
<dbReference type="GO" id="GO:0046930">
    <property type="term" value="C:pore complex"/>
    <property type="evidence" value="ECO:0007669"/>
    <property type="project" value="UniProtKB-KW"/>
</dbReference>
<evidence type="ECO:0000256" key="1">
    <source>
        <dbReference type="ARBA" id="ARBA00004571"/>
    </source>
</evidence>
<dbReference type="PRINTS" id="PR00183">
    <property type="entry name" value="ECOLIPORIN"/>
</dbReference>
<dbReference type="CDD" id="cd00342">
    <property type="entry name" value="gram_neg_porins"/>
    <property type="match status" value="1"/>
</dbReference>
<evidence type="ECO:0000256" key="5">
    <source>
        <dbReference type="ARBA" id="ARBA00022729"/>
    </source>
</evidence>
<keyword evidence="3" id="KW-1134">Transmembrane beta strand</keyword>
<organism evidence="10 11">
    <name type="scientific">Escherichia coli O25b:H4</name>
    <dbReference type="NCBI Taxonomy" id="941280"/>
    <lineage>
        <taxon>Bacteria</taxon>
        <taxon>Pseudomonadati</taxon>
        <taxon>Pseudomonadota</taxon>
        <taxon>Gammaproteobacteria</taxon>
        <taxon>Enterobacterales</taxon>
        <taxon>Enterobacteriaceae</taxon>
        <taxon>Escherichia</taxon>
    </lineage>
</organism>
<dbReference type="InterPro" id="IPR001897">
    <property type="entry name" value="Porin_gammaproteobac"/>
</dbReference>
<keyword evidence="5 9" id="KW-0732">Signal</keyword>
<dbReference type="Pfam" id="PF00267">
    <property type="entry name" value="Porin_1"/>
    <property type="match status" value="1"/>
</dbReference>
<evidence type="ECO:0000256" key="6">
    <source>
        <dbReference type="ARBA" id="ARBA00023114"/>
    </source>
</evidence>
<dbReference type="EMBL" id="CP015085">
    <property type="protein sequence ID" value="ANK02002.1"/>
    <property type="molecule type" value="Genomic_DNA"/>
</dbReference>
<feature type="chain" id="PRO_5008251238" evidence="9">
    <location>
        <begin position="45"/>
        <end position="394"/>
    </location>
</feature>
<comment type="subcellular location">
    <subcellularLocation>
        <location evidence="1">Cell outer membrane</location>
        <topology evidence="1">Multi-pass membrane protein</topology>
    </subcellularLocation>
</comment>
<evidence type="ECO:0000256" key="7">
    <source>
        <dbReference type="ARBA" id="ARBA00023136"/>
    </source>
</evidence>
<evidence type="ECO:0000256" key="9">
    <source>
        <dbReference type="SAM" id="SignalP"/>
    </source>
</evidence>
<dbReference type="Proteomes" id="UP000183316">
    <property type="component" value="Chromosome"/>
</dbReference>